<dbReference type="PANTHER" id="PTHR46424:SF1">
    <property type="entry name" value="UBX DOMAIN-CONTAINING PROTEIN 4"/>
    <property type="match status" value="1"/>
</dbReference>
<keyword evidence="4" id="KW-1185">Reference proteome</keyword>
<dbReference type="Gene3D" id="3.10.20.90">
    <property type="entry name" value="Phosphatidylinositol 3-kinase Catalytic Subunit, Chain A, domain 1"/>
    <property type="match status" value="1"/>
</dbReference>
<evidence type="ECO:0000259" key="2">
    <source>
        <dbReference type="PROSITE" id="PS50033"/>
    </source>
</evidence>
<dbReference type="Proteomes" id="UP001377567">
    <property type="component" value="Unassembled WGS sequence"/>
</dbReference>
<dbReference type="GO" id="GO:0036503">
    <property type="term" value="P:ERAD pathway"/>
    <property type="evidence" value="ECO:0007669"/>
    <property type="project" value="TreeGrafter"/>
</dbReference>
<dbReference type="InterPro" id="IPR029071">
    <property type="entry name" value="Ubiquitin-like_domsf"/>
</dbReference>
<name>A0AAV5S1D3_MAUHU</name>
<dbReference type="Pfam" id="PF23187">
    <property type="entry name" value="UBX7_N"/>
    <property type="match status" value="1"/>
</dbReference>
<dbReference type="AlphaFoldDB" id="A0AAV5S1D3"/>
<dbReference type="SMART" id="SM00166">
    <property type="entry name" value="UBX"/>
    <property type="match status" value="1"/>
</dbReference>
<gene>
    <name evidence="3" type="ORF">DAKH74_033140</name>
</gene>
<dbReference type="EMBL" id="BTGD01000010">
    <property type="protein sequence ID" value="GMM56698.1"/>
    <property type="molecule type" value="Genomic_DNA"/>
</dbReference>
<dbReference type="Pfam" id="PF00789">
    <property type="entry name" value="UBX"/>
    <property type="match status" value="1"/>
</dbReference>
<evidence type="ECO:0000313" key="4">
    <source>
        <dbReference type="Proteomes" id="UP001377567"/>
    </source>
</evidence>
<dbReference type="InterPro" id="IPR001012">
    <property type="entry name" value="UBX_dom"/>
</dbReference>
<dbReference type="PANTHER" id="PTHR46424">
    <property type="entry name" value="UBX DOMAIN-CONTAINING PROTEIN 4"/>
    <property type="match status" value="1"/>
</dbReference>
<feature type="domain" description="UBX" evidence="2">
    <location>
        <begin position="213"/>
        <end position="291"/>
    </location>
</feature>
<evidence type="ECO:0000256" key="1">
    <source>
        <dbReference type="SAM" id="MobiDB-lite"/>
    </source>
</evidence>
<accession>A0AAV5S1D3</accession>
<comment type="caution">
    <text evidence="3">The sequence shown here is derived from an EMBL/GenBank/DDBJ whole genome shotgun (WGS) entry which is preliminary data.</text>
</comment>
<dbReference type="PROSITE" id="PS50033">
    <property type="entry name" value="UBX"/>
    <property type="match status" value="1"/>
</dbReference>
<protein>
    <submittedName>
        <fullName evidence="3">Ubx7 protein</fullName>
    </submittedName>
</protein>
<evidence type="ECO:0000313" key="3">
    <source>
        <dbReference type="EMBL" id="GMM56698.1"/>
    </source>
</evidence>
<dbReference type="SUPFAM" id="SSF54236">
    <property type="entry name" value="Ubiquitin-like"/>
    <property type="match status" value="1"/>
</dbReference>
<proteinExistence type="predicted"/>
<reference evidence="3 4" key="1">
    <citation type="journal article" date="2023" name="Elife">
        <title>Identification of key yeast species and microbe-microbe interactions impacting larval growth of Drosophila in the wild.</title>
        <authorList>
            <person name="Mure A."/>
            <person name="Sugiura Y."/>
            <person name="Maeda R."/>
            <person name="Honda K."/>
            <person name="Sakurai N."/>
            <person name="Takahashi Y."/>
            <person name="Watada M."/>
            <person name="Katoh T."/>
            <person name="Gotoh A."/>
            <person name="Gotoh Y."/>
            <person name="Taniguchi I."/>
            <person name="Nakamura K."/>
            <person name="Hayashi T."/>
            <person name="Katayama T."/>
            <person name="Uemura T."/>
            <person name="Hattori Y."/>
        </authorList>
    </citation>
    <scope>NUCLEOTIDE SEQUENCE [LARGE SCALE GENOMIC DNA]</scope>
    <source>
        <strain evidence="3 4">KH-74</strain>
    </source>
</reference>
<feature type="region of interest" description="Disordered" evidence="1">
    <location>
        <begin position="384"/>
        <end position="411"/>
    </location>
</feature>
<dbReference type="GO" id="GO:0005783">
    <property type="term" value="C:endoplasmic reticulum"/>
    <property type="evidence" value="ECO:0007669"/>
    <property type="project" value="TreeGrafter"/>
</dbReference>
<sequence length="411" mass="47040">MTSTIFQESVQDAVSESLQSNKVLAVYINSGNDDWLDKWFHVTEANRHVLTDVAVWLQLLKGSTQCNNFEQIFPNVVVPSMYLIRNGQIKSIIQGEPNTWLWKQLTEALEITMSVDQAPVAEVSAPAAAPSHTESANKKHKKETFKEQVQETSQQVYHDEVIKERKADAEERKRILRLLEADKEERRAMESHEAQLNAEPVEVHDNIKDRSILHTENCTLQIRLTNSETLTRKFKSTDTLNEVRTWVDVNRTDGDHPYAFHRNIPRMTFSESDEMRTLEYLELTPRSALTLQPLDNVNRQMNIAEVQQPGLLNKVYTGFSSWWGGGANQPMQSSIAQNPSSELHIPTAVRNARLQNTQHIDREQSDANISSRSVTPNVFQLVNSDDMERDDKEKDTYNGNNISLEKNKDDK</sequence>
<organism evidence="3 4">
    <name type="scientific">Maudiozyma humilis</name>
    <name type="common">Sour dough yeast</name>
    <name type="synonym">Kazachstania humilis</name>
    <dbReference type="NCBI Taxonomy" id="51915"/>
    <lineage>
        <taxon>Eukaryota</taxon>
        <taxon>Fungi</taxon>
        <taxon>Dikarya</taxon>
        <taxon>Ascomycota</taxon>
        <taxon>Saccharomycotina</taxon>
        <taxon>Saccharomycetes</taxon>
        <taxon>Saccharomycetales</taxon>
        <taxon>Saccharomycetaceae</taxon>
        <taxon>Maudiozyma</taxon>
    </lineage>
</organism>